<dbReference type="InterPro" id="IPR016040">
    <property type="entry name" value="NAD(P)-bd_dom"/>
</dbReference>
<evidence type="ECO:0000256" key="2">
    <source>
        <dbReference type="ARBA" id="ARBA00009263"/>
    </source>
</evidence>
<keyword evidence="7" id="KW-1185">Reference proteome</keyword>
<dbReference type="CDD" id="cd05260">
    <property type="entry name" value="GDP_MD_SDR_e"/>
    <property type="match status" value="1"/>
</dbReference>
<dbReference type="EMBL" id="JBHSCN010000005">
    <property type="protein sequence ID" value="MFC4243350.1"/>
    <property type="molecule type" value="Genomic_DNA"/>
</dbReference>
<comment type="similarity">
    <text evidence="2">Belongs to the NAD(P)-dependent epimerase/dehydratase family. GDP-mannose 4,6-dehydratase subfamily.</text>
</comment>
<protein>
    <recommendedName>
        <fullName evidence="3">GDP-mannose 4,6-dehydratase</fullName>
        <ecNumber evidence="3">4.2.1.47</ecNumber>
    </recommendedName>
</protein>
<evidence type="ECO:0000313" key="6">
    <source>
        <dbReference type="EMBL" id="MFC4243350.1"/>
    </source>
</evidence>
<reference evidence="7" key="1">
    <citation type="journal article" date="2019" name="Int. J. Syst. Evol. Microbiol.">
        <title>The Global Catalogue of Microorganisms (GCM) 10K type strain sequencing project: providing services to taxonomists for standard genome sequencing and annotation.</title>
        <authorList>
            <consortium name="The Broad Institute Genomics Platform"/>
            <consortium name="The Broad Institute Genome Sequencing Center for Infectious Disease"/>
            <person name="Wu L."/>
            <person name="Ma J."/>
        </authorList>
    </citation>
    <scope>NUCLEOTIDE SEQUENCE [LARGE SCALE GENOMIC DNA]</scope>
    <source>
        <strain evidence="7">CGMCC 1.10363</strain>
    </source>
</reference>
<dbReference type="InterPro" id="IPR006368">
    <property type="entry name" value="GDP_Man_deHydtase"/>
</dbReference>
<dbReference type="PANTHER" id="PTHR43715:SF1">
    <property type="entry name" value="GDP-MANNOSE 4,6 DEHYDRATASE"/>
    <property type="match status" value="1"/>
</dbReference>
<feature type="domain" description="NAD(P)-binding" evidence="5">
    <location>
        <begin position="5"/>
        <end position="309"/>
    </location>
</feature>
<evidence type="ECO:0000259" key="5">
    <source>
        <dbReference type="Pfam" id="PF16363"/>
    </source>
</evidence>
<proteinExistence type="inferred from homology"/>
<organism evidence="6 7">
    <name type="scientific">Gryllotalpicola reticulitermitis</name>
    <dbReference type="NCBI Taxonomy" id="1184153"/>
    <lineage>
        <taxon>Bacteria</taxon>
        <taxon>Bacillati</taxon>
        <taxon>Actinomycetota</taxon>
        <taxon>Actinomycetes</taxon>
        <taxon>Micrococcales</taxon>
        <taxon>Microbacteriaceae</taxon>
        <taxon>Gryllotalpicola</taxon>
    </lineage>
</organism>
<dbReference type="Gene3D" id="3.90.25.10">
    <property type="entry name" value="UDP-galactose 4-epimerase, domain 1"/>
    <property type="match status" value="1"/>
</dbReference>
<comment type="cofactor">
    <cofactor evidence="1">
        <name>NADP(+)</name>
        <dbReference type="ChEBI" id="CHEBI:58349"/>
    </cofactor>
</comment>
<evidence type="ECO:0000256" key="1">
    <source>
        <dbReference type="ARBA" id="ARBA00001937"/>
    </source>
</evidence>
<evidence type="ECO:0000256" key="4">
    <source>
        <dbReference type="ARBA" id="ARBA00023239"/>
    </source>
</evidence>
<sequence>MSTAFVTGATGQTGSYLVENLVHRGWQVHALAREGDRPASLVGLGVEFHTGDLMDSSRIGPILTDVSPSVIINLAALSSVAASWREPMLTAEINGLAVAALLDGAYQLQQQRGEPVSFVQASSAEIFGDALMNPQNELTPIAPVNPYGASKAYAHLLAGAYRKAGLSASSVILYNHESPRRPEQFVTRKITLAAARIKAGLQSSVTLGDLTIRRDWGWAPDYADAIARIATGDVAGDFVVATGESHTIEDFVRAAFDSAGIADWRSHVDTDPALQRPADAADLRGDASKIRETYGWGPTVGFNEIVRRMVEADVAALRPRASPPNRGT</sequence>
<dbReference type="Gene3D" id="3.40.50.720">
    <property type="entry name" value="NAD(P)-binding Rossmann-like Domain"/>
    <property type="match status" value="1"/>
</dbReference>
<dbReference type="EC" id="4.2.1.47" evidence="3"/>
<dbReference type="RefSeq" id="WP_390228372.1">
    <property type="nucleotide sequence ID" value="NZ_JBHSCN010000005.1"/>
</dbReference>
<comment type="caution">
    <text evidence="6">The sequence shown here is derived from an EMBL/GenBank/DDBJ whole genome shotgun (WGS) entry which is preliminary data.</text>
</comment>
<name>A0ABV8Q7B9_9MICO</name>
<accession>A0ABV8Q7B9</accession>
<dbReference type="SUPFAM" id="SSF51735">
    <property type="entry name" value="NAD(P)-binding Rossmann-fold domains"/>
    <property type="match status" value="1"/>
</dbReference>
<dbReference type="Pfam" id="PF16363">
    <property type="entry name" value="GDP_Man_Dehyd"/>
    <property type="match status" value="1"/>
</dbReference>
<evidence type="ECO:0000313" key="7">
    <source>
        <dbReference type="Proteomes" id="UP001595900"/>
    </source>
</evidence>
<evidence type="ECO:0000256" key="3">
    <source>
        <dbReference type="ARBA" id="ARBA00011989"/>
    </source>
</evidence>
<gene>
    <name evidence="6" type="ORF">ACFOYW_08185</name>
</gene>
<dbReference type="GO" id="GO:0008446">
    <property type="term" value="F:GDP-mannose 4,6-dehydratase activity"/>
    <property type="evidence" value="ECO:0007669"/>
    <property type="project" value="UniProtKB-EC"/>
</dbReference>
<dbReference type="Proteomes" id="UP001595900">
    <property type="component" value="Unassembled WGS sequence"/>
</dbReference>
<keyword evidence="4 6" id="KW-0456">Lyase</keyword>
<dbReference type="InterPro" id="IPR036291">
    <property type="entry name" value="NAD(P)-bd_dom_sf"/>
</dbReference>
<dbReference type="PANTHER" id="PTHR43715">
    <property type="entry name" value="GDP-MANNOSE 4,6-DEHYDRATASE"/>
    <property type="match status" value="1"/>
</dbReference>